<dbReference type="OrthoDB" id="10253869at2759"/>
<dbReference type="STRING" id="1173701.A0A066XS78"/>
<evidence type="ECO:0000256" key="1">
    <source>
        <dbReference type="SAM" id="MobiDB-lite"/>
    </source>
</evidence>
<dbReference type="OMA" id="KLGWEQY"/>
<dbReference type="eggNOG" id="ENOG502S3GI">
    <property type="taxonomic scope" value="Eukaryota"/>
</dbReference>
<dbReference type="InterPro" id="IPR029058">
    <property type="entry name" value="AB_hydrolase_fold"/>
</dbReference>
<dbReference type="Proteomes" id="UP000027238">
    <property type="component" value="Unassembled WGS sequence"/>
</dbReference>
<comment type="caution">
    <text evidence="2">The sequence shown here is derived from an EMBL/GenBank/DDBJ whole genome shotgun (WGS) entry which is preliminary data.</text>
</comment>
<keyword evidence="3" id="KW-1185">Reference proteome</keyword>
<evidence type="ECO:0000313" key="2">
    <source>
        <dbReference type="EMBL" id="KDN68835.1"/>
    </source>
</evidence>
<dbReference type="EMBL" id="JMSE01000609">
    <property type="protein sequence ID" value="KDN68835.1"/>
    <property type="molecule type" value="Genomic_DNA"/>
</dbReference>
<dbReference type="SUPFAM" id="SSF53474">
    <property type="entry name" value="alpha/beta-Hydrolases"/>
    <property type="match status" value="1"/>
</dbReference>
<evidence type="ECO:0000313" key="3">
    <source>
        <dbReference type="Proteomes" id="UP000027238"/>
    </source>
</evidence>
<name>A0A066XS78_COLSU</name>
<sequence length="348" mass="37895">MLHHPAPKECELVQPAPPWGETHTPLFLVHDGGGTSFAYHCLGPLDRAVFGIANPRFYSGVPWDGGLPEMAATYLRMIRTTVTKSRDYPALAPRSSPPAGRGGKPRRRILLGGWSLGGMLSLEIARQLGDEDDDIEIAGLLIIDSVYPVWPEGSRVKIGRLVEGPEPEAKNPRLAWRAMRMAGGMVRTWKLPRCGAAAAAGGVTVPRMASGGGDSCGEDDNENGNGNSNDNDKANGHIDGGDEDCGDAERDFYGSKRERETAEVVWERPPRAVLVKAKAYVPSSTPGVISSVDVYREDEKLGWDGYCRGFVERVLATEGNHFDMFAWDYIDGITEKISEACRVLERAD</sequence>
<feature type="region of interest" description="Disordered" evidence="1">
    <location>
        <begin position="204"/>
        <end position="250"/>
    </location>
</feature>
<dbReference type="Gene3D" id="3.40.50.1820">
    <property type="entry name" value="alpha/beta hydrolase"/>
    <property type="match status" value="1"/>
</dbReference>
<dbReference type="AlphaFoldDB" id="A0A066XS78"/>
<gene>
    <name evidence="2" type="ORF">CSUB01_05909</name>
</gene>
<accession>A0A066XS78</accession>
<organism evidence="2 3">
    <name type="scientific">Colletotrichum sublineola</name>
    <name type="common">Sorghum anthracnose fungus</name>
    <dbReference type="NCBI Taxonomy" id="1173701"/>
    <lineage>
        <taxon>Eukaryota</taxon>
        <taxon>Fungi</taxon>
        <taxon>Dikarya</taxon>
        <taxon>Ascomycota</taxon>
        <taxon>Pezizomycotina</taxon>
        <taxon>Sordariomycetes</taxon>
        <taxon>Hypocreomycetidae</taxon>
        <taxon>Glomerellales</taxon>
        <taxon>Glomerellaceae</taxon>
        <taxon>Colletotrichum</taxon>
        <taxon>Colletotrichum graminicola species complex</taxon>
    </lineage>
</organism>
<dbReference type="HOGENOM" id="CLU_066049_0_0_1"/>
<protein>
    <submittedName>
        <fullName evidence="2">Putative thioesterase domain-containing protein</fullName>
    </submittedName>
</protein>
<feature type="compositionally biased region" description="Basic and acidic residues" evidence="1">
    <location>
        <begin position="230"/>
        <end position="240"/>
    </location>
</feature>
<reference evidence="3" key="1">
    <citation type="journal article" date="2014" name="Genome Announc.">
        <title>Draft genome sequence of Colletotrichum sublineola, a destructive pathogen of cultivated sorghum.</title>
        <authorList>
            <person name="Baroncelli R."/>
            <person name="Sanz-Martin J.M."/>
            <person name="Rech G.E."/>
            <person name="Sukno S.A."/>
            <person name="Thon M.R."/>
        </authorList>
    </citation>
    <scope>NUCLEOTIDE SEQUENCE [LARGE SCALE GENOMIC DNA]</scope>
    <source>
        <strain evidence="3">TX430BB</strain>
    </source>
</reference>
<proteinExistence type="predicted"/>